<feature type="transmembrane region" description="Helical" evidence="1">
    <location>
        <begin position="185"/>
        <end position="209"/>
    </location>
</feature>
<evidence type="ECO:0000256" key="1">
    <source>
        <dbReference type="SAM" id="Phobius"/>
    </source>
</evidence>
<keyword evidence="1" id="KW-0472">Membrane</keyword>
<feature type="transmembrane region" description="Helical" evidence="1">
    <location>
        <begin position="143"/>
        <end position="165"/>
    </location>
</feature>
<organism evidence="2">
    <name type="scientific">uncultured Chthoniobacterales bacterium</name>
    <dbReference type="NCBI Taxonomy" id="1836801"/>
    <lineage>
        <taxon>Bacteria</taxon>
        <taxon>Pseudomonadati</taxon>
        <taxon>Verrucomicrobiota</taxon>
        <taxon>Spartobacteria</taxon>
        <taxon>Chthoniobacterales</taxon>
        <taxon>environmental samples</taxon>
    </lineage>
</organism>
<dbReference type="EMBL" id="CADCTA010000078">
    <property type="protein sequence ID" value="CAA9250600.1"/>
    <property type="molecule type" value="Genomic_DNA"/>
</dbReference>
<gene>
    <name evidence="2" type="ORF">AVDCRST_MAG42-2212</name>
</gene>
<keyword evidence="1" id="KW-1133">Transmembrane helix</keyword>
<dbReference type="AlphaFoldDB" id="A0A6J4IHQ5"/>
<proteinExistence type="predicted"/>
<keyword evidence="1" id="KW-0812">Transmembrane</keyword>
<feature type="transmembrane region" description="Helical" evidence="1">
    <location>
        <begin position="221"/>
        <end position="239"/>
    </location>
</feature>
<accession>A0A6J4IHQ5</accession>
<evidence type="ECO:0000313" key="2">
    <source>
        <dbReference type="EMBL" id="CAA9250600.1"/>
    </source>
</evidence>
<feature type="transmembrane region" description="Helical" evidence="1">
    <location>
        <begin position="43"/>
        <end position="65"/>
    </location>
</feature>
<sequence length="311" mass="34646">MTTTVNALPESSLPSQPAAPAGNLATRPFYWSVRRELWENRSIYIAPIAAGCLSLFGFIISAIGLPERRRAVLLLEDMAQQRARIEAPYDMIAMMLMFTSFIVGVFYCLDALHSERRDRSILFWKSLPVSDLTTVLSKLSIPLVVLPLLTFAVIVVTQILMWLWTAMLLLANGLPLATAEQLPLFRSWIVLLYGLIALKLWHAPIYAWLLLVSGWARRATFLWAVLPLLAIAALERIAFGTSQWLAFLAHRLFGGMSQAFAFNKHVEHPTVDLQQLTPGTYLATPGLWLGLLFAAAVIAGAVHLRRSRGPL</sequence>
<protein>
    <submittedName>
        <fullName evidence="2">ABC transporter, permease protein</fullName>
    </submittedName>
</protein>
<feature type="transmembrane region" description="Helical" evidence="1">
    <location>
        <begin position="91"/>
        <end position="109"/>
    </location>
</feature>
<feature type="transmembrane region" description="Helical" evidence="1">
    <location>
        <begin position="286"/>
        <end position="304"/>
    </location>
</feature>
<name>A0A6J4IHQ5_9BACT</name>
<reference evidence="2" key="1">
    <citation type="submission" date="2020-02" db="EMBL/GenBank/DDBJ databases">
        <authorList>
            <person name="Meier V. D."/>
        </authorList>
    </citation>
    <scope>NUCLEOTIDE SEQUENCE</scope>
    <source>
        <strain evidence="2">AVDCRST_MAG42</strain>
    </source>
</reference>